<organism evidence="1">
    <name type="scientific">marine metagenome</name>
    <dbReference type="NCBI Taxonomy" id="408172"/>
    <lineage>
        <taxon>unclassified sequences</taxon>
        <taxon>metagenomes</taxon>
        <taxon>ecological metagenomes</taxon>
    </lineage>
</organism>
<reference evidence="1" key="1">
    <citation type="submission" date="2018-05" db="EMBL/GenBank/DDBJ databases">
        <authorList>
            <person name="Lanie J.A."/>
            <person name="Ng W.-L."/>
            <person name="Kazmierczak K.M."/>
            <person name="Andrzejewski T.M."/>
            <person name="Davidsen T.M."/>
            <person name="Wayne K.J."/>
            <person name="Tettelin H."/>
            <person name="Glass J.I."/>
            <person name="Rusch D."/>
            <person name="Podicherti R."/>
            <person name="Tsui H.-C.T."/>
            <person name="Winkler M.E."/>
        </authorList>
    </citation>
    <scope>NUCLEOTIDE SEQUENCE</scope>
</reference>
<accession>A0A382HWD3</accession>
<feature type="non-terminal residue" evidence="1">
    <location>
        <position position="29"/>
    </location>
</feature>
<evidence type="ECO:0000313" key="1">
    <source>
        <dbReference type="EMBL" id="SVB91656.1"/>
    </source>
</evidence>
<proteinExistence type="predicted"/>
<dbReference type="AlphaFoldDB" id="A0A382HWD3"/>
<gene>
    <name evidence="1" type="ORF">METZ01_LOCUS244510</name>
</gene>
<protein>
    <submittedName>
        <fullName evidence="1">Uncharacterized protein</fullName>
    </submittedName>
</protein>
<dbReference type="EMBL" id="UINC01063723">
    <property type="protein sequence ID" value="SVB91656.1"/>
    <property type="molecule type" value="Genomic_DNA"/>
</dbReference>
<name>A0A382HWD3_9ZZZZ</name>
<sequence length="29" mass="3254">MFDFLAEENASICGGSHLKRREFLQIGAL</sequence>